<evidence type="ECO:0000313" key="2">
    <source>
        <dbReference type="Proteomes" id="UP000269945"/>
    </source>
</evidence>
<proteinExistence type="predicted"/>
<gene>
    <name evidence="1" type="ORF">BN2614_LOCUS1</name>
</gene>
<feature type="non-terminal residue" evidence="1">
    <location>
        <position position="1"/>
    </location>
</feature>
<name>A0A9X9MAA1_GULGU</name>
<organism evidence="1 2">
    <name type="scientific">Gulo gulo</name>
    <name type="common">Wolverine</name>
    <name type="synonym">Gluton</name>
    <dbReference type="NCBI Taxonomy" id="48420"/>
    <lineage>
        <taxon>Eukaryota</taxon>
        <taxon>Metazoa</taxon>
        <taxon>Chordata</taxon>
        <taxon>Craniata</taxon>
        <taxon>Vertebrata</taxon>
        <taxon>Euteleostomi</taxon>
        <taxon>Mammalia</taxon>
        <taxon>Eutheria</taxon>
        <taxon>Laurasiatheria</taxon>
        <taxon>Carnivora</taxon>
        <taxon>Caniformia</taxon>
        <taxon>Musteloidea</taxon>
        <taxon>Mustelidae</taxon>
        <taxon>Guloninae</taxon>
        <taxon>Gulo</taxon>
    </lineage>
</organism>
<accession>A0A9X9MAA1</accession>
<sequence length="93" mass="10133">MSSLGLGRLSCTMITDWGRGTGRWTGRGTVCLFCRWGVLQRKALCPGHRLLLTLLPDDVSGRPALCPAPGGLPLHHPHRRYLGGERGVRSGCR</sequence>
<reference evidence="1 2" key="1">
    <citation type="submission" date="2018-10" db="EMBL/GenBank/DDBJ databases">
        <authorList>
            <person name="Ekblom R."/>
            <person name="Jareborg N."/>
        </authorList>
    </citation>
    <scope>NUCLEOTIDE SEQUENCE [LARGE SCALE GENOMIC DNA]</scope>
    <source>
        <tissue evidence="1">Muscle</tissue>
    </source>
</reference>
<dbReference type="AlphaFoldDB" id="A0A9X9MAA1"/>
<evidence type="ECO:0000313" key="1">
    <source>
        <dbReference type="EMBL" id="VCX40594.1"/>
    </source>
</evidence>
<dbReference type="Proteomes" id="UP000269945">
    <property type="component" value="Unassembled WGS sequence"/>
</dbReference>
<keyword evidence="2" id="KW-1185">Reference proteome</keyword>
<dbReference type="EMBL" id="CYRY02045250">
    <property type="protein sequence ID" value="VCX40594.1"/>
    <property type="molecule type" value="Genomic_DNA"/>
</dbReference>
<comment type="caution">
    <text evidence="1">The sequence shown here is derived from an EMBL/GenBank/DDBJ whole genome shotgun (WGS) entry which is preliminary data.</text>
</comment>
<protein>
    <submittedName>
        <fullName evidence="1">Uncharacterized protein</fullName>
    </submittedName>
</protein>